<evidence type="ECO:0000313" key="17">
    <source>
        <dbReference type="Proteomes" id="UP000639010"/>
    </source>
</evidence>
<gene>
    <name evidence="16" type="ORF">H4684_002913</name>
</gene>
<dbReference type="SUPFAM" id="SSF56935">
    <property type="entry name" value="Porins"/>
    <property type="match status" value="1"/>
</dbReference>
<evidence type="ECO:0000313" key="16">
    <source>
        <dbReference type="EMBL" id="MBE1426249.1"/>
    </source>
</evidence>
<dbReference type="InterPro" id="IPR036942">
    <property type="entry name" value="Beta-barrel_TonB_sf"/>
</dbReference>
<keyword evidence="8" id="KW-0406">Ion transport</keyword>
<dbReference type="PROSITE" id="PS01156">
    <property type="entry name" value="TONB_DEPENDENT_REC_2"/>
    <property type="match status" value="1"/>
</dbReference>
<dbReference type="RefSeq" id="WP_192624274.1">
    <property type="nucleotide sequence ID" value="NZ_JADBGG010000023.1"/>
</dbReference>
<evidence type="ECO:0000256" key="13">
    <source>
        <dbReference type="RuleBase" id="RU003357"/>
    </source>
</evidence>
<evidence type="ECO:0000256" key="12">
    <source>
        <dbReference type="PROSITE-ProRule" id="PRU01360"/>
    </source>
</evidence>
<dbReference type="InterPro" id="IPR012910">
    <property type="entry name" value="Plug_dom"/>
</dbReference>
<dbReference type="CDD" id="cd01347">
    <property type="entry name" value="ligand_gated_channel"/>
    <property type="match status" value="1"/>
</dbReference>
<name>A0ABR9H6B4_9BACT</name>
<evidence type="ECO:0000256" key="5">
    <source>
        <dbReference type="ARBA" id="ARBA00022692"/>
    </source>
</evidence>
<feature type="domain" description="TonB-dependent receptor-like beta-barrel" evidence="14">
    <location>
        <begin position="305"/>
        <end position="688"/>
    </location>
</feature>
<proteinExistence type="inferred from homology"/>
<dbReference type="InterPro" id="IPR039426">
    <property type="entry name" value="TonB-dep_rcpt-like"/>
</dbReference>
<dbReference type="Proteomes" id="UP000639010">
    <property type="component" value="Unassembled WGS sequence"/>
</dbReference>
<keyword evidence="7" id="KW-0408">Iron</keyword>
<keyword evidence="17" id="KW-1185">Reference proteome</keyword>
<keyword evidence="2 12" id="KW-0813">Transport</keyword>
<evidence type="ECO:0000256" key="10">
    <source>
        <dbReference type="ARBA" id="ARBA00023136"/>
    </source>
</evidence>
<keyword evidence="6" id="KW-0732">Signal</keyword>
<evidence type="ECO:0000259" key="15">
    <source>
        <dbReference type="Pfam" id="PF07715"/>
    </source>
</evidence>
<keyword evidence="9 13" id="KW-0798">TonB box</keyword>
<comment type="similarity">
    <text evidence="12 13">Belongs to the TonB-dependent receptor family.</text>
</comment>
<dbReference type="Pfam" id="PF00593">
    <property type="entry name" value="TonB_dep_Rec_b-barrel"/>
    <property type="match status" value="1"/>
</dbReference>
<keyword evidence="4" id="KW-0410">Iron transport</keyword>
<evidence type="ECO:0000259" key="14">
    <source>
        <dbReference type="Pfam" id="PF00593"/>
    </source>
</evidence>
<keyword evidence="11 12" id="KW-0998">Cell outer membrane</keyword>
<dbReference type="InterPro" id="IPR010917">
    <property type="entry name" value="TonB_rcpt_CS"/>
</dbReference>
<dbReference type="EMBL" id="JADBGG010000023">
    <property type="protein sequence ID" value="MBE1426249.1"/>
    <property type="molecule type" value="Genomic_DNA"/>
</dbReference>
<accession>A0ABR9H6B4</accession>
<evidence type="ECO:0000256" key="6">
    <source>
        <dbReference type="ARBA" id="ARBA00022729"/>
    </source>
</evidence>
<evidence type="ECO:0000256" key="1">
    <source>
        <dbReference type="ARBA" id="ARBA00004571"/>
    </source>
</evidence>
<dbReference type="PANTHER" id="PTHR32552:SF81">
    <property type="entry name" value="TONB-DEPENDENT OUTER MEMBRANE RECEPTOR"/>
    <property type="match status" value="1"/>
</dbReference>
<organism evidence="16 17">
    <name type="scientific">Desulfomicrobium macestii</name>
    <dbReference type="NCBI Taxonomy" id="90731"/>
    <lineage>
        <taxon>Bacteria</taxon>
        <taxon>Pseudomonadati</taxon>
        <taxon>Thermodesulfobacteriota</taxon>
        <taxon>Desulfovibrionia</taxon>
        <taxon>Desulfovibrionales</taxon>
        <taxon>Desulfomicrobiaceae</taxon>
        <taxon>Desulfomicrobium</taxon>
    </lineage>
</organism>
<protein>
    <submittedName>
        <fullName evidence="16">Iron complex outermembrane receptor protein</fullName>
    </submittedName>
</protein>
<evidence type="ECO:0000256" key="3">
    <source>
        <dbReference type="ARBA" id="ARBA00022452"/>
    </source>
</evidence>
<sequence>MFEFPFINPQQTQTPSGWPGLGTRLLPLVLAAVLTCSGAWAGDTNSSAAKEPVTIEKITVTANKMEEDLVKVPQSITVIDEVMLEEKGIKSVPDLIREIPNMTASSSAHGNAVNFRGLNPSMFTNNNPVVIYIDGVAHSGREGFDASLANAERVEVLRGPQGTLYGKDAIGAVINIVTKKPDNDWHGKIGTEYGSENHMSGVFNTNGALIDDKLYLGLNGQYSQDDGWIENDNPERDDEFNKEDDRRVNLNLTMMPTDKFTARISLTNEYTRTYGIDGYGLLGGPRLSDFSRDDAEHVDMDARTRQITENNAQSLALSYDFGTVNLDSVTTHKLLEYDGTYDADFGNDPLFTGLTQFDDTEVENWSQELRLSSTNDEGFRWVAGVYFDTETRDQGPYGMQFPTGFGNFEMNAESETDATTLAAFGQVMIPFAEQFELTLGGRYQRIEKEIDMSVYYLPVGVSGPSMFDFKADKAWYAFLPKAAFSWQFADDWSTFVSYSKGYMPGGFNYFAQAGGVEENSFEPQISSNYEWGIKGSFERASVAASIFYMDIEDVHVYKAIGTMYVTDNAKKAHSQGVELEATYRPLDGLELSTALGLIEAEYDDYDYGSGNYDGKNIEMTPTHSLRAGVAYTHPSGFYGRADVRNFGKQYFYDDANKGFAKEDGYTLVDAKIGYRLDDWDFYVYGRNLTDEEYVSMFMSNSMVGLISYGDPRSFGIGTTYYF</sequence>
<keyword evidence="16" id="KW-0675">Receptor</keyword>
<evidence type="ECO:0000256" key="9">
    <source>
        <dbReference type="ARBA" id="ARBA00023077"/>
    </source>
</evidence>
<keyword evidence="10 12" id="KW-0472">Membrane</keyword>
<evidence type="ECO:0000256" key="2">
    <source>
        <dbReference type="ARBA" id="ARBA00022448"/>
    </source>
</evidence>
<dbReference type="Gene3D" id="2.40.170.20">
    <property type="entry name" value="TonB-dependent receptor, beta-barrel domain"/>
    <property type="match status" value="1"/>
</dbReference>
<evidence type="ECO:0000256" key="11">
    <source>
        <dbReference type="ARBA" id="ARBA00023237"/>
    </source>
</evidence>
<evidence type="ECO:0000256" key="7">
    <source>
        <dbReference type="ARBA" id="ARBA00023004"/>
    </source>
</evidence>
<dbReference type="InterPro" id="IPR000531">
    <property type="entry name" value="Beta-barrel_TonB"/>
</dbReference>
<evidence type="ECO:0000256" key="8">
    <source>
        <dbReference type="ARBA" id="ARBA00023065"/>
    </source>
</evidence>
<keyword evidence="3 12" id="KW-1134">Transmembrane beta strand</keyword>
<evidence type="ECO:0000256" key="4">
    <source>
        <dbReference type="ARBA" id="ARBA00022496"/>
    </source>
</evidence>
<comment type="caution">
    <text evidence="16">The sequence shown here is derived from an EMBL/GenBank/DDBJ whole genome shotgun (WGS) entry which is preliminary data.</text>
</comment>
<reference evidence="16 17" key="1">
    <citation type="submission" date="2020-10" db="EMBL/GenBank/DDBJ databases">
        <title>Genomic Encyclopedia of Type Strains, Phase IV (KMG-IV): sequencing the most valuable type-strain genomes for metagenomic binning, comparative biology and taxonomic classification.</title>
        <authorList>
            <person name="Goeker M."/>
        </authorList>
    </citation>
    <scope>NUCLEOTIDE SEQUENCE [LARGE SCALE GENOMIC DNA]</scope>
    <source>
        <strain evidence="16 17">DSM 4194</strain>
    </source>
</reference>
<dbReference type="PROSITE" id="PS52016">
    <property type="entry name" value="TONB_DEPENDENT_REC_3"/>
    <property type="match status" value="1"/>
</dbReference>
<dbReference type="Pfam" id="PF07715">
    <property type="entry name" value="Plug"/>
    <property type="match status" value="1"/>
</dbReference>
<keyword evidence="5 12" id="KW-0812">Transmembrane</keyword>
<dbReference type="PANTHER" id="PTHR32552">
    <property type="entry name" value="FERRICHROME IRON RECEPTOR-RELATED"/>
    <property type="match status" value="1"/>
</dbReference>
<comment type="subcellular location">
    <subcellularLocation>
        <location evidence="1 12">Cell outer membrane</location>
        <topology evidence="1 12">Multi-pass membrane protein</topology>
    </subcellularLocation>
</comment>
<feature type="domain" description="TonB-dependent receptor plug" evidence="15">
    <location>
        <begin position="69"/>
        <end position="173"/>
    </location>
</feature>